<keyword evidence="2 7" id="KW-0436">Ligase</keyword>
<evidence type="ECO:0000256" key="4">
    <source>
        <dbReference type="ARBA" id="ARBA00022840"/>
    </source>
</evidence>
<dbReference type="Pfam" id="PF01268">
    <property type="entry name" value="FTHFS"/>
    <property type="match status" value="1"/>
</dbReference>
<evidence type="ECO:0000313" key="8">
    <source>
        <dbReference type="EMBL" id="RNB79802.1"/>
    </source>
</evidence>
<dbReference type="Gene3D" id="3.30.1510.10">
    <property type="entry name" value="Domain 2, N(10)-formyltetrahydrofolate synthetase"/>
    <property type="match status" value="1"/>
</dbReference>
<keyword evidence="3 7" id="KW-0547">Nucleotide-binding</keyword>
<dbReference type="UniPathway" id="UPA00193"/>
<dbReference type="EMBL" id="RHHU01000018">
    <property type="protein sequence ID" value="RNB79802.1"/>
    <property type="molecule type" value="Genomic_DNA"/>
</dbReference>
<name>A0A3M8CVE3_9BACL</name>
<keyword evidence="4 7" id="KW-0067">ATP-binding</keyword>
<sequence>MWNVEVGHETTNLPIAGRHGMKPIVEIAKAAGIEEQDLELYGKFKAKLSDELWEKVKDRPDGKLILVTAMNPNPAGAGKTLTTIGLSQSLNALGKKTIAALREPSLGPCMGIKGGATGGGQAQILPADEINLHFTGDIHAITSAHNLLAAMIDNHIFHGNPRRLNPKKIVWKRAMDMNDRALRNIVVGVGDGNGMVREDGFMITTASEIMAILCLSENLADLRERLNQIIIGYDFDDEPVRAEEIHAVEAMCVLLKEAIKPNLVQTIEGTPVLVHGGPFANIAHGCSSVIATKTALKLADYVVTEAGFGADLGAEKFFDIKCRKAGLTPAAAVVVITVRALKYNGGVKVSDLSVANLEALERGFANVRRHIENLKKFGVPTVVAINHFTTDTQEEIDAVVAFCQQLGVEAALSDVWAEGSKGGIELAEKVARAAEQPSTFRFLYEENQTTKQKMETVVKEIYRGSDVVFSPSALKTLQKIEEMGLTHFPVCMAKTPYSFTDRADVLGAPTDFTISVSEIRISAGAGFIVALTGSLVTMPGLPKKPAAESLYVDEDGNIVGLS</sequence>
<evidence type="ECO:0000256" key="1">
    <source>
        <dbReference type="ARBA" id="ARBA00022563"/>
    </source>
</evidence>
<comment type="pathway">
    <text evidence="7">One-carbon metabolism; tetrahydrofolate interconversion.</text>
</comment>
<evidence type="ECO:0000256" key="3">
    <source>
        <dbReference type="ARBA" id="ARBA00022741"/>
    </source>
</evidence>
<evidence type="ECO:0000313" key="9">
    <source>
        <dbReference type="Proteomes" id="UP000269573"/>
    </source>
</evidence>
<evidence type="ECO:0000256" key="7">
    <source>
        <dbReference type="HAMAP-Rule" id="MF_01543"/>
    </source>
</evidence>
<dbReference type="GO" id="GO:0035999">
    <property type="term" value="P:tetrahydrofolate interconversion"/>
    <property type="evidence" value="ECO:0007669"/>
    <property type="project" value="UniProtKB-UniRule"/>
</dbReference>
<organism evidence="8 9">
    <name type="scientific">Brevibacillus nitrificans</name>
    <dbReference type="NCBI Taxonomy" id="651560"/>
    <lineage>
        <taxon>Bacteria</taxon>
        <taxon>Bacillati</taxon>
        <taxon>Bacillota</taxon>
        <taxon>Bacilli</taxon>
        <taxon>Bacillales</taxon>
        <taxon>Paenibacillaceae</taxon>
        <taxon>Brevibacillus</taxon>
    </lineage>
</organism>
<evidence type="ECO:0000256" key="6">
    <source>
        <dbReference type="ARBA" id="ARBA00061363"/>
    </source>
</evidence>
<comment type="caution">
    <text evidence="7">Lacks conserved residue(s) required for the propagation of feature annotation.</text>
</comment>
<dbReference type="Gene3D" id="3.10.410.10">
    <property type="entry name" value="Formyltetrahydrofolate synthetase, domain 3"/>
    <property type="match status" value="1"/>
</dbReference>
<dbReference type="FunFam" id="3.30.1510.10:FF:000001">
    <property type="entry name" value="Formate--tetrahydrofolate ligase"/>
    <property type="match status" value="1"/>
</dbReference>
<evidence type="ECO:0000256" key="2">
    <source>
        <dbReference type="ARBA" id="ARBA00022598"/>
    </source>
</evidence>
<dbReference type="GO" id="GO:0004329">
    <property type="term" value="F:formate-tetrahydrofolate ligase activity"/>
    <property type="evidence" value="ECO:0007669"/>
    <property type="project" value="UniProtKB-UniRule"/>
</dbReference>
<evidence type="ECO:0000256" key="5">
    <source>
        <dbReference type="ARBA" id="ARBA00049033"/>
    </source>
</evidence>
<dbReference type="InterPro" id="IPR000559">
    <property type="entry name" value="Formate_THF_ligase"/>
</dbReference>
<dbReference type="HAMAP" id="MF_01543">
    <property type="entry name" value="FTHFS"/>
    <property type="match status" value="1"/>
</dbReference>
<dbReference type="GO" id="GO:0005524">
    <property type="term" value="F:ATP binding"/>
    <property type="evidence" value="ECO:0007669"/>
    <property type="project" value="UniProtKB-UniRule"/>
</dbReference>
<dbReference type="EC" id="6.3.4.3" evidence="7"/>
<dbReference type="NCBIfam" id="NF010030">
    <property type="entry name" value="PRK13505.1"/>
    <property type="match status" value="1"/>
</dbReference>
<dbReference type="SUPFAM" id="SSF52540">
    <property type="entry name" value="P-loop containing nucleoside triphosphate hydrolases"/>
    <property type="match status" value="1"/>
</dbReference>
<keyword evidence="9" id="KW-1185">Reference proteome</keyword>
<keyword evidence="1 7" id="KW-0554">One-carbon metabolism</keyword>
<dbReference type="AlphaFoldDB" id="A0A3M8CVE3"/>
<comment type="similarity">
    <text evidence="6 7">Belongs to the formate--tetrahydrofolate ligase family.</text>
</comment>
<dbReference type="Gene3D" id="3.40.50.300">
    <property type="entry name" value="P-loop containing nucleotide triphosphate hydrolases"/>
    <property type="match status" value="1"/>
</dbReference>
<reference evidence="8 9" key="1">
    <citation type="submission" date="2018-10" db="EMBL/GenBank/DDBJ databases">
        <title>Phylogenomics of Brevibacillus.</title>
        <authorList>
            <person name="Dunlap C."/>
        </authorList>
    </citation>
    <scope>NUCLEOTIDE SEQUENCE [LARGE SCALE GENOMIC DNA]</scope>
    <source>
        <strain evidence="8 9">JCM 15774</strain>
    </source>
</reference>
<proteinExistence type="inferred from homology"/>
<comment type="caution">
    <text evidence="8">The sequence shown here is derived from an EMBL/GenBank/DDBJ whole genome shotgun (WGS) entry which is preliminary data.</text>
</comment>
<dbReference type="Proteomes" id="UP000269573">
    <property type="component" value="Unassembled WGS sequence"/>
</dbReference>
<protein>
    <recommendedName>
        <fullName evidence="7">Formate--tetrahydrofolate ligase</fullName>
        <ecNumber evidence="7">6.3.4.3</ecNumber>
    </recommendedName>
    <alternativeName>
        <fullName evidence="7">Formyltetrahydrofolate synthetase</fullName>
        <shortName evidence="7">FHS</shortName>
        <shortName evidence="7">FTHFS</shortName>
    </alternativeName>
</protein>
<comment type="catalytic activity">
    <reaction evidence="5 7">
        <text>(6S)-5,6,7,8-tetrahydrofolate + formate + ATP = (6R)-10-formyltetrahydrofolate + ADP + phosphate</text>
        <dbReference type="Rhea" id="RHEA:20221"/>
        <dbReference type="ChEBI" id="CHEBI:15740"/>
        <dbReference type="ChEBI" id="CHEBI:30616"/>
        <dbReference type="ChEBI" id="CHEBI:43474"/>
        <dbReference type="ChEBI" id="CHEBI:57453"/>
        <dbReference type="ChEBI" id="CHEBI:195366"/>
        <dbReference type="ChEBI" id="CHEBI:456216"/>
        <dbReference type="EC" id="6.3.4.3"/>
    </reaction>
</comment>
<dbReference type="CDD" id="cd00477">
    <property type="entry name" value="FTHFS"/>
    <property type="match status" value="1"/>
</dbReference>
<dbReference type="InterPro" id="IPR027417">
    <property type="entry name" value="P-loop_NTPase"/>
</dbReference>
<gene>
    <name evidence="7" type="primary">fhs</name>
    <name evidence="8" type="ORF">EDM59_25675</name>
</gene>
<accession>A0A3M8CVE3</accession>